<proteinExistence type="predicted"/>
<dbReference type="PANTHER" id="PTHR47994:SF5">
    <property type="entry name" value="F14D16.11-RELATED"/>
    <property type="match status" value="1"/>
</dbReference>
<evidence type="ECO:0000313" key="10">
    <source>
        <dbReference type="Proteomes" id="UP001428341"/>
    </source>
</evidence>
<evidence type="ECO:0000256" key="2">
    <source>
        <dbReference type="ARBA" id="ARBA00022737"/>
    </source>
</evidence>
<dbReference type="PROSITE" id="PS50090">
    <property type="entry name" value="MYB_LIKE"/>
    <property type="match status" value="2"/>
</dbReference>
<dbReference type="Gene3D" id="1.10.10.60">
    <property type="entry name" value="Homeodomain-like"/>
    <property type="match status" value="2"/>
</dbReference>
<keyword evidence="2" id="KW-0677">Repeat</keyword>
<dbReference type="CDD" id="cd00167">
    <property type="entry name" value="SANT"/>
    <property type="match status" value="2"/>
</dbReference>
<dbReference type="InterPro" id="IPR015495">
    <property type="entry name" value="Myb_TF_plants"/>
</dbReference>
<evidence type="ECO:0000259" key="8">
    <source>
        <dbReference type="PROSITE" id="PS51294"/>
    </source>
</evidence>
<dbReference type="PANTHER" id="PTHR47994">
    <property type="entry name" value="F14D16.11-RELATED"/>
    <property type="match status" value="1"/>
</dbReference>
<name>A0AAP0MTP8_9ROSI</name>
<dbReference type="Proteomes" id="UP001428341">
    <property type="component" value="Unassembled WGS sequence"/>
</dbReference>
<feature type="domain" description="Myb-like" evidence="7">
    <location>
        <begin position="9"/>
        <end position="61"/>
    </location>
</feature>
<evidence type="ECO:0000259" key="7">
    <source>
        <dbReference type="PROSITE" id="PS50090"/>
    </source>
</evidence>
<dbReference type="AlphaFoldDB" id="A0AAP0MTP8"/>
<evidence type="ECO:0000256" key="3">
    <source>
        <dbReference type="ARBA" id="ARBA00023015"/>
    </source>
</evidence>
<evidence type="ECO:0000256" key="1">
    <source>
        <dbReference type="ARBA" id="ARBA00004123"/>
    </source>
</evidence>
<evidence type="ECO:0000256" key="4">
    <source>
        <dbReference type="ARBA" id="ARBA00023125"/>
    </source>
</evidence>
<organism evidence="9 10">
    <name type="scientific">Citrus x changshan-huyou</name>
    <dbReference type="NCBI Taxonomy" id="2935761"/>
    <lineage>
        <taxon>Eukaryota</taxon>
        <taxon>Viridiplantae</taxon>
        <taxon>Streptophyta</taxon>
        <taxon>Embryophyta</taxon>
        <taxon>Tracheophyta</taxon>
        <taxon>Spermatophyta</taxon>
        <taxon>Magnoliopsida</taxon>
        <taxon>eudicotyledons</taxon>
        <taxon>Gunneridae</taxon>
        <taxon>Pentapetalae</taxon>
        <taxon>rosids</taxon>
        <taxon>malvids</taxon>
        <taxon>Sapindales</taxon>
        <taxon>Rutaceae</taxon>
        <taxon>Aurantioideae</taxon>
        <taxon>Citrus</taxon>
    </lineage>
</organism>
<dbReference type="GO" id="GO:0046394">
    <property type="term" value="P:carboxylic acid biosynthetic process"/>
    <property type="evidence" value="ECO:0007669"/>
    <property type="project" value="UniProtKB-ARBA"/>
</dbReference>
<dbReference type="SUPFAM" id="SSF46689">
    <property type="entry name" value="Homeodomain-like"/>
    <property type="match status" value="1"/>
</dbReference>
<dbReference type="EMBL" id="JBCGBO010000002">
    <property type="protein sequence ID" value="KAK9222009.1"/>
    <property type="molecule type" value="Genomic_DNA"/>
</dbReference>
<evidence type="ECO:0000256" key="5">
    <source>
        <dbReference type="ARBA" id="ARBA00023163"/>
    </source>
</evidence>
<accession>A0AAP0MTP8</accession>
<feature type="domain" description="HTH myb-type" evidence="8">
    <location>
        <begin position="62"/>
        <end position="116"/>
    </location>
</feature>
<keyword evidence="5" id="KW-0804">Transcription</keyword>
<reference evidence="9 10" key="1">
    <citation type="submission" date="2024-05" db="EMBL/GenBank/DDBJ databases">
        <title>Haplotype-resolved chromosome-level genome assembly of Huyou (Citrus changshanensis).</title>
        <authorList>
            <person name="Miao C."/>
            <person name="Chen W."/>
            <person name="Wu Y."/>
            <person name="Wang L."/>
            <person name="Zhao S."/>
            <person name="Grierson D."/>
            <person name="Xu C."/>
            <person name="Chen K."/>
        </authorList>
    </citation>
    <scope>NUCLEOTIDE SEQUENCE [LARGE SCALE GENOMIC DNA]</scope>
    <source>
        <strain evidence="9">01-14</strain>
        <tissue evidence="9">Leaf</tissue>
    </source>
</reference>
<feature type="domain" description="HTH myb-type" evidence="8">
    <location>
        <begin position="9"/>
        <end position="61"/>
    </location>
</feature>
<dbReference type="GO" id="GO:0005634">
    <property type="term" value="C:nucleus"/>
    <property type="evidence" value="ECO:0007669"/>
    <property type="project" value="UniProtKB-SubCell"/>
</dbReference>
<dbReference type="InterPro" id="IPR017930">
    <property type="entry name" value="Myb_dom"/>
</dbReference>
<comment type="subcellular location">
    <subcellularLocation>
        <location evidence="1">Nucleus</location>
    </subcellularLocation>
</comment>
<dbReference type="GO" id="GO:0006355">
    <property type="term" value="P:regulation of DNA-templated transcription"/>
    <property type="evidence" value="ECO:0007669"/>
    <property type="project" value="UniProtKB-ARBA"/>
</dbReference>
<keyword evidence="6" id="KW-0539">Nucleus</keyword>
<evidence type="ECO:0000256" key="6">
    <source>
        <dbReference type="ARBA" id="ARBA00023242"/>
    </source>
</evidence>
<dbReference type="Pfam" id="PF00249">
    <property type="entry name" value="Myb_DNA-binding"/>
    <property type="match status" value="2"/>
</dbReference>
<evidence type="ECO:0000313" key="9">
    <source>
        <dbReference type="EMBL" id="KAK9222009.1"/>
    </source>
</evidence>
<dbReference type="InterPro" id="IPR001005">
    <property type="entry name" value="SANT/Myb"/>
</dbReference>
<comment type="caution">
    <text evidence="9">The sequence shown here is derived from an EMBL/GenBank/DDBJ whole genome shotgun (WGS) entry which is preliminary data.</text>
</comment>
<keyword evidence="10" id="KW-1185">Reference proteome</keyword>
<dbReference type="SMART" id="SM00717">
    <property type="entry name" value="SANT"/>
    <property type="match status" value="2"/>
</dbReference>
<keyword evidence="3" id="KW-0805">Transcription regulation</keyword>
<gene>
    <name evidence="9" type="ORF">WN944_010440</name>
</gene>
<feature type="domain" description="Myb-like" evidence="7">
    <location>
        <begin position="62"/>
        <end position="112"/>
    </location>
</feature>
<dbReference type="InterPro" id="IPR009057">
    <property type="entry name" value="Homeodomain-like_sf"/>
</dbReference>
<dbReference type="FunFam" id="1.10.10.60:FF:000069">
    <property type="entry name" value="MYB transcription factor"/>
    <property type="match status" value="1"/>
</dbReference>
<protein>
    <submittedName>
        <fullName evidence="9">Uncharacterized protein</fullName>
    </submittedName>
</protein>
<sequence>MGRQPCCDKVGLKRGPWTIEEDHKLMSFILNNGIHCWRMVPKLAGLLRCGKSCRLRWINYLRPDLKRGAFTEDEEDQIIQLHSLLGNRWSKIAAHLPGRTDNEIKNQWNTRIKKRLKLLGLDPVTHKPINGNHEEQVVTVDKKTDDQHEIKHSKLTVTSSSMEQEIDDNVMEEIRRTDDDDVKTQQVLNIDYQVLWGNNLNNVVASGSCSASSFSWEKSNNYNPSSVLSNDQSNSFQQWIDNVNVDSLLSWDYCFNQQEDNLFLHLD</sequence>
<dbReference type="FunFam" id="1.10.10.60:FF:000394">
    <property type="entry name" value="MYB transcription factor"/>
    <property type="match status" value="1"/>
</dbReference>
<dbReference type="PROSITE" id="PS51294">
    <property type="entry name" value="HTH_MYB"/>
    <property type="match status" value="2"/>
</dbReference>
<dbReference type="GO" id="GO:0000976">
    <property type="term" value="F:transcription cis-regulatory region binding"/>
    <property type="evidence" value="ECO:0007669"/>
    <property type="project" value="UniProtKB-ARBA"/>
</dbReference>
<keyword evidence="4" id="KW-0238">DNA-binding</keyword>